<dbReference type="InterPro" id="IPR001135">
    <property type="entry name" value="NADH_Q_OxRdtase_suD"/>
</dbReference>
<dbReference type="EMBL" id="CP009516">
    <property type="protein sequence ID" value="AKB79307.1"/>
    <property type="molecule type" value="Genomic_DNA"/>
</dbReference>
<dbReference type="Pfam" id="PF00346">
    <property type="entry name" value="Complex1_49kDa"/>
    <property type="match status" value="1"/>
</dbReference>
<organism evidence="2 3">
    <name type="scientific">Methanosarcina horonobensis HB-1 = JCM 15518</name>
    <dbReference type="NCBI Taxonomy" id="1434110"/>
    <lineage>
        <taxon>Archaea</taxon>
        <taxon>Methanobacteriati</taxon>
        <taxon>Methanobacteriota</taxon>
        <taxon>Stenosarchaea group</taxon>
        <taxon>Methanomicrobia</taxon>
        <taxon>Methanosarcinales</taxon>
        <taxon>Methanosarcinaceae</taxon>
        <taxon>Methanosarcina</taxon>
    </lineage>
</organism>
<accession>A0A0E3SG74</accession>
<evidence type="ECO:0000259" key="1">
    <source>
        <dbReference type="Pfam" id="PF00346"/>
    </source>
</evidence>
<gene>
    <name evidence="2" type="ORF">MSHOH_2824</name>
</gene>
<dbReference type="RefSeq" id="WP_239451001.1">
    <property type="nucleotide sequence ID" value="NZ_CP009516.1"/>
</dbReference>
<dbReference type="GeneID" id="24832143"/>
<protein>
    <submittedName>
        <fullName evidence="2">NADH-quinone oxidoreductase subunit C/D</fullName>
    </submittedName>
</protein>
<dbReference type="PATRIC" id="fig|1434110.4.peg.3647"/>
<name>A0A0E3SG74_9EURY</name>
<dbReference type="GO" id="GO:0048038">
    <property type="term" value="F:quinone binding"/>
    <property type="evidence" value="ECO:0007669"/>
    <property type="project" value="InterPro"/>
</dbReference>
<dbReference type="HAMAP" id="MF_01358">
    <property type="entry name" value="NDH1_NuoD"/>
    <property type="match status" value="1"/>
</dbReference>
<dbReference type="InterPro" id="IPR022885">
    <property type="entry name" value="NDH1_su_D/H"/>
</dbReference>
<dbReference type="STRING" id="1434110.MSHOH_2824"/>
<dbReference type="HOGENOM" id="CLU_015134_1_2_2"/>
<dbReference type="InterPro" id="IPR029014">
    <property type="entry name" value="NiFe-Hase_large"/>
</dbReference>
<dbReference type="GO" id="GO:0016651">
    <property type="term" value="F:oxidoreductase activity, acting on NAD(P)H"/>
    <property type="evidence" value="ECO:0007669"/>
    <property type="project" value="InterPro"/>
</dbReference>
<dbReference type="NCBIfam" id="NF040602">
    <property type="entry name" value="F420_dehyd_FpoD"/>
    <property type="match status" value="1"/>
</dbReference>
<dbReference type="AlphaFoldDB" id="A0A0E3SG74"/>
<reference evidence="2 3" key="1">
    <citation type="submission" date="2014-07" db="EMBL/GenBank/DDBJ databases">
        <title>Methanogenic archaea and the global carbon cycle.</title>
        <authorList>
            <person name="Henriksen J.R."/>
            <person name="Luke J."/>
            <person name="Reinhart S."/>
            <person name="Benedict M.N."/>
            <person name="Youngblut N.D."/>
            <person name="Metcalf M.E."/>
            <person name="Whitaker R.J."/>
            <person name="Metcalf W.W."/>
        </authorList>
    </citation>
    <scope>NUCLEOTIDE SEQUENCE [LARGE SCALE GENOMIC DNA]</scope>
    <source>
        <strain evidence="2 3">HB-1</strain>
    </source>
</reference>
<dbReference type="Proteomes" id="UP000033101">
    <property type="component" value="Chromosome"/>
</dbReference>
<dbReference type="NCBIfam" id="NF004739">
    <property type="entry name" value="PRK06075.1"/>
    <property type="match status" value="1"/>
</dbReference>
<dbReference type="InterPro" id="IPR054914">
    <property type="entry name" value="F420_dehyd_FpoD"/>
</dbReference>
<evidence type="ECO:0000313" key="2">
    <source>
        <dbReference type="EMBL" id="AKB79307.1"/>
    </source>
</evidence>
<dbReference type="SUPFAM" id="SSF56762">
    <property type="entry name" value="HydB/Nqo4-like"/>
    <property type="match status" value="1"/>
</dbReference>
<dbReference type="GO" id="GO:0051287">
    <property type="term" value="F:NAD binding"/>
    <property type="evidence" value="ECO:0007669"/>
    <property type="project" value="InterPro"/>
</dbReference>
<dbReference type="PANTHER" id="PTHR11993">
    <property type="entry name" value="NADH-UBIQUINONE OXIDOREDUCTASE 49 KDA SUBUNIT"/>
    <property type="match status" value="1"/>
</dbReference>
<sequence>MDEMLGPKEIIGPNEMIVHLGPQHPMQPGPFRLNLRLKGETVMDAEVELGYIHKGIEKILESKTYLQGITIVDRICYLVALTNEECFVGCAEKLLGIEPPERAQYIRVILEELSRLQSHLLGMGEFGEFIGFVSMFMYTIKEREDILTLIDMVTGARITHSYLRFGGVRDDLPAGFKEKALPVLNNLKKVISDYEEMFNSDRIYRERTVGVGILTADVAKSLGVSGPALRATGVPFDIRKNEPYLVYEDLDFKVCTETAGDCFARVQVRLNEMRESIYIIEQCLDRIPGGPIFPEGTPYGRRTPVMRVPAGEVFHRVEDPRGEMGMYMVSDGSDKPYRVKVRGPYFPTLQALPPLIKGTTVADVAAISGSMDGCTSEADR</sequence>
<feature type="domain" description="NADH-quinone oxidoreductase subunit D" evidence="1">
    <location>
        <begin position="130"/>
        <end position="380"/>
    </location>
</feature>
<dbReference type="PANTHER" id="PTHR11993:SF10">
    <property type="entry name" value="NADH DEHYDROGENASE [UBIQUINONE] IRON-SULFUR PROTEIN 2, MITOCHONDRIAL"/>
    <property type="match status" value="1"/>
</dbReference>
<dbReference type="KEGG" id="mhor:MSHOH_2824"/>
<evidence type="ECO:0000313" key="3">
    <source>
        <dbReference type="Proteomes" id="UP000033101"/>
    </source>
</evidence>
<keyword evidence="3" id="KW-1185">Reference proteome</keyword>
<dbReference type="Gene3D" id="1.10.645.10">
    <property type="entry name" value="Cytochrome-c3 Hydrogenase, chain B"/>
    <property type="match status" value="1"/>
</dbReference>
<proteinExistence type="inferred from homology"/>